<evidence type="ECO:0000256" key="1">
    <source>
        <dbReference type="SAM" id="MobiDB-lite"/>
    </source>
</evidence>
<protein>
    <submittedName>
        <fullName evidence="5">Sucrose utilization protein SUC1</fullName>
    </submittedName>
</protein>
<gene>
    <name evidence="5" type="ORF">KUF71_009582</name>
</gene>
<feature type="domain" description="DUF7042" evidence="3">
    <location>
        <begin position="40"/>
        <end position="171"/>
    </location>
</feature>
<dbReference type="GO" id="GO:0061909">
    <property type="term" value="P:autophagosome-lysosome fusion"/>
    <property type="evidence" value="ECO:0007669"/>
    <property type="project" value="TreeGrafter"/>
</dbReference>
<feature type="region of interest" description="Disordered" evidence="1">
    <location>
        <begin position="273"/>
        <end position="307"/>
    </location>
</feature>
<dbReference type="InterPro" id="IPR055471">
    <property type="entry name" value="DUF7043"/>
</dbReference>
<evidence type="ECO:0000313" key="5">
    <source>
        <dbReference type="EMBL" id="KAK3920295.1"/>
    </source>
</evidence>
<dbReference type="PANTHER" id="PTHR22255:SF9">
    <property type="entry name" value="LP06548P"/>
    <property type="match status" value="1"/>
</dbReference>
<evidence type="ECO:0000259" key="4">
    <source>
        <dbReference type="Pfam" id="PF23070"/>
    </source>
</evidence>
<evidence type="ECO:0000259" key="3">
    <source>
        <dbReference type="Pfam" id="PF23069"/>
    </source>
</evidence>
<dbReference type="InterPro" id="IPR055470">
    <property type="entry name" value="DUF7042"/>
</dbReference>
<name>A0AAE1HGR4_9NEOP</name>
<organism evidence="5 6">
    <name type="scientific">Frankliniella fusca</name>
    <dbReference type="NCBI Taxonomy" id="407009"/>
    <lineage>
        <taxon>Eukaryota</taxon>
        <taxon>Metazoa</taxon>
        <taxon>Ecdysozoa</taxon>
        <taxon>Arthropoda</taxon>
        <taxon>Hexapoda</taxon>
        <taxon>Insecta</taxon>
        <taxon>Pterygota</taxon>
        <taxon>Neoptera</taxon>
        <taxon>Paraneoptera</taxon>
        <taxon>Thysanoptera</taxon>
        <taxon>Terebrantia</taxon>
        <taxon>Thripoidea</taxon>
        <taxon>Thripidae</taxon>
        <taxon>Frankliniella</taxon>
    </lineage>
</organism>
<dbReference type="PANTHER" id="PTHR22255">
    <property type="entry name" value="LP06548P"/>
    <property type="match status" value="1"/>
</dbReference>
<keyword evidence="2" id="KW-1133">Transmembrane helix</keyword>
<feature type="transmembrane region" description="Helical" evidence="2">
    <location>
        <begin position="561"/>
        <end position="579"/>
    </location>
</feature>
<comment type="caution">
    <text evidence="5">The sequence shown here is derived from an EMBL/GenBank/DDBJ whole genome shotgun (WGS) entry which is preliminary data.</text>
</comment>
<sequence length="580" mass="62670">MMNAWPCSSHGEPNIEELCSDVHSDNPLHSMFRKEPAAGPVRCPFTHPPYTFSYNKGTGECASPVSRVDSCVDSSRLLIRNAACADVVGTQDLVEELECLATWRDGPYHYMVGKLSRPELGPPAHQSDEDRYRCFVYEDVSNTTTQVAISPDATCVGIPSPSEGSKVMKLTRADLSHTRCKFPPWVTQHRHWYSLDKARQYNFSHTNTSFRHEVREDPSLSSLMPSMALLGHGAGAPPSYSTGALAAGLQGDRHKRTELLGVCHSVLEAAPGAGAGAARGTSPSSSQGAHEHGGEGDATGSTTGAAGHKKQVKMVVHVTSGCESGFICMIFYERDNHVIEVQQSHKYTTVPEEACSPDFFDPKSLPYVTLITPSLHNRKCPHVGRYSVTGQLPQPRRKRKALEAGSVSSDPDGAHVDNFADCSENNFHSLVVGCQNNNDIMEFHSTCTNRATSYACHGTWEENGTSYLIASTSKSTGSKRYCFIYTREMLPVAHGHSRPDSKHGPVAAARRSSILRLSTVAESCLRDIVPGHNGASAFNLTVEGQCDYGIDGTDGATTAQLSGILIASAFIVVASLSALR</sequence>
<keyword evidence="2" id="KW-0812">Transmembrane</keyword>
<evidence type="ECO:0000256" key="2">
    <source>
        <dbReference type="SAM" id="Phobius"/>
    </source>
</evidence>
<dbReference type="AlphaFoldDB" id="A0AAE1HGR4"/>
<evidence type="ECO:0000313" key="6">
    <source>
        <dbReference type="Proteomes" id="UP001219518"/>
    </source>
</evidence>
<keyword evidence="2" id="KW-0472">Membrane</keyword>
<dbReference type="EMBL" id="JAHWGI010000994">
    <property type="protein sequence ID" value="KAK3920295.1"/>
    <property type="molecule type" value="Genomic_DNA"/>
</dbReference>
<reference evidence="5" key="2">
    <citation type="journal article" date="2023" name="BMC Genomics">
        <title>Pest status, molecular evolution, and epigenetic factors derived from the genome assembly of Frankliniella fusca, a thysanopteran phytovirus vector.</title>
        <authorList>
            <person name="Catto M.A."/>
            <person name="Labadie P.E."/>
            <person name="Jacobson A.L."/>
            <person name="Kennedy G.G."/>
            <person name="Srinivasan R."/>
            <person name="Hunt B.G."/>
        </authorList>
    </citation>
    <scope>NUCLEOTIDE SEQUENCE</scope>
    <source>
        <strain evidence="5">PL_HMW_Pooled</strain>
    </source>
</reference>
<feature type="compositionally biased region" description="Low complexity" evidence="1">
    <location>
        <begin position="273"/>
        <end position="286"/>
    </location>
</feature>
<dbReference type="Pfam" id="PF23070">
    <property type="entry name" value="DUF7043"/>
    <property type="match status" value="1"/>
</dbReference>
<proteinExistence type="predicted"/>
<feature type="domain" description="DUF7043" evidence="4">
    <location>
        <begin position="308"/>
        <end position="364"/>
    </location>
</feature>
<accession>A0AAE1HGR4</accession>
<dbReference type="Pfam" id="PF23069">
    <property type="entry name" value="DUF7042"/>
    <property type="match status" value="1"/>
</dbReference>
<dbReference type="Proteomes" id="UP001219518">
    <property type="component" value="Unassembled WGS sequence"/>
</dbReference>
<reference evidence="5" key="1">
    <citation type="submission" date="2021-07" db="EMBL/GenBank/DDBJ databases">
        <authorList>
            <person name="Catto M.A."/>
            <person name="Jacobson A."/>
            <person name="Kennedy G."/>
            <person name="Labadie P."/>
            <person name="Hunt B.G."/>
            <person name="Srinivasan R."/>
        </authorList>
    </citation>
    <scope>NUCLEOTIDE SEQUENCE</scope>
    <source>
        <strain evidence="5">PL_HMW_Pooled</strain>
        <tissue evidence="5">Head</tissue>
    </source>
</reference>
<keyword evidence="6" id="KW-1185">Reference proteome</keyword>